<feature type="region of interest" description="Disordered" evidence="3">
    <location>
        <begin position="412"/>
        <end position="468"/>
    </location>
</feature>
<evidence type="ECO:0000256" key="2">
    <source>
        <dbReference type="ARBA" id="ARBA00022763"/>
    </source>
</evidence>
<dbReference type="PROSITE" id="PS00058">
    <property type="entry name" value="DNA_MISMATCH_REPAIR_1"/>
    <property type="match status" value="1"/>
</dbReference>
<dbReference type="SMART" id="SM01340">
    <property type="entry name" value="DNA_mis_repair"/>
    <property type="match status" value="1"/>
</dbReference>
<dbReference type="InterPro" id="IPR020568">
    <property type="entry name" value="Ribosomal_Su5_D2-typ_SF"/>
</dbReference>
<comment type="caution">
    <text evidence="5">The sequence shown here is derived from an EMBL/GenBank/DDBJ whole genome shotgun (WGS) entry which is preliminary data.</text>
</comment>
<protein>
    <recommendedName>
        <fullName evidence="4">DNA mismatch repair protein S5 domain-containing protein</fullName>
    </recommendedName>
</protein>
<feature type="compositionally biased region" description="Polar residues" evidence="3">
    <location>
        <begin position="453"/>
        <end position="466"/>
    </location>
</feature>
<name>A0ABR4HTL3_9EURO</name>
<dbReference type="PANTHER" id="PTHR10073:SF41">
    <property type="entry name" value="MISMATCH REPAIR PROTEIN, PUTATIVE (AFU_ORTHOLOGUE AFUA_8G05820)-RELATED"/>
    <property type="match status" value="1"/>
</dbReference>
<evidence type="ECO:0000256" key="3">
    <source>
        <dbReference type="SAM" id="MobiDB-lite"/>
    </source>
</evidence>
<dbReference type="InterPro" id="IPR003594">
    <property type="entry name" value="HATPase_dom"/>
</dbReference>
<dbReference type="InterPro" id="IPR002099">
    <property type="entry name" value="MutL/Mlh/PMS"/>
</dbReference>
<feature type="compositionally biased region" description="Low complexity" evidence="3">
    <location>
        <begin position="608"/>
        <end position="636"/>
    </location>
</feature>
<dbReference type="InterPro" id="IPR013507">
    <property type="entry name" value="DNA_mismatch_S5_2-like"/>
</dbReference>
<dbReference type="InterPro" id="IPR014721">
    <property type="entry name" value="Ribsml_uS5_D2-typ_fold_subgr"/>
</dbReference>
<dbReference type="Pfam" id="PF02518">
    <property type="entry name" value="HATPase_c"/>
    <property type="match status" value="1"/>
</dbReference>
<accession>A0ABR4HTL3</accession>
<dbReference type="Pfam" id="PF01119">
    <property type="entry name" value="DNA_mis_repair"/>
    <property type="match status" value="1"/>
</dbReference>
<proteinExistence type="inferred from homology"/>
<comment type="similarity">
    <text evidence="1">Belongs to the DNA mismatch repair MutL/HexB family.</text>
</comment>
<feature type="region of interest" description="Disordered" evidence="3">
    <location>
        <begin position="597"/>
        <end position="642"/>
    </location>
</feature>
<evidence type="ECO:0000259" key="4">
    <source>
        <dbReference type="SMART" id="SM01340"/>
    </source>
</evidence>
<organism evidence="5 6">
    <name type="scientific">Aspergillus granulosus</name>
    <dbReference type="NCBI Taxonomy" id="176169"/>
    <lineage>
        <taxon>Eukaryota</taxon>
        <taxon>Fungi</taxon>
        <taxon>Dikarya</taxon>
        <taxon>Ascomycota</taxon>
        <taxon>Pezizomycotina</taxon>
        <taxon>Eurotiomycetes</taxon>
        <taxon>Eurotiomycetidae</taxon>
        <taxon>Eurotiales</taxon>
        <taxon>Aspergillaceae</taxon>
        <taxon>Aspergillus</taxon>
        <taxon>Aspergillus subgen. Nidulantes</taxon>
    </lineage>
</organism>
<feature type="region of interest" description="Disordered" evidence="3">
    <location>
        <begin position="493"/>
        <end position="555"/>
    </location>
</feature>
<dbReference type="InterPro" id="IPR036890">
    <property type="entry name" value="HATPase_C_sf"/>
</dbReference>
<dbReference type="Gene3D" id="3.30.230.10">
    <property type="match status" value="1"/>
</dbReference>
<evidence type="ECO:0000313" key="6">
    <source>
        <dbReference type="Proteomes" id="UP001610334"/>
    </source>
</evidence>
<dbReference type="Gene3D" id="3.30.565.10">
    <property type="entry name" value="Histidine kinase-like ATPase, C-terminal domain"/>
    <property type="match status" value="1"/>
</dbReference>
<keyword evidence="2" id="KW-0227">DNA damage</keyword>
<gene>
    <name evidence="5" type="ORF">BJX63DRAFT_384536</name>
</gene>
<keyword evidence="6" id="KW-1185">Reference proteome</keyword>
<dbReference type="Proteomes" id="UP001610334">
    <property type="component" value="Unassembled WGS sequence"/>
</dbReference>
<dbReference type="NCBIfam" id="TIGR00585">
    <property type="entry name" value="mutl"/>
    <property type="match status" value="1"/>
</dbReference>
<dbReference type="EMBL" id="JBFXLT010000015">
    <property type="protein sequence ID" value="KAL2818082.1"/>
    <property type="molecule type" value="Genomic_DNA"/>
</dbReference>
<evidence type="ECO:0000313" key="5">
    <source>
        <dbReference type="EMBL" id="KAL2818082.1"/>
    </source>
</evidence>
<dbReference type="InterPro" id="IPR014762">
    <property type="entry name" value="DNA_mismatch_repair_CS"/>
</dbReference>
<sequence>MPIEALPPATARAIGSTSTISDPCSIVKEVLDNALDAFASSVSIEISQDTVSIIQVKDNGHGIPQGDHNVVCRRGFTSKIQTVEDLMNVGGTSLGFRGEALACAAEISGELAIMTRTEPELVGACLKYGRDGELLSTERVSHPVGTTVRISGLFKHIPVRRRTSIKDAKKTMMKIRKMVQAYAMARPTTKLSFRVIKAKTTSGDWMYAPGGGATFMEAAMQVVGTEVTSMCILVEWPRTTQGEIEAQGSSCCHLAALLPKPGSDFTVINNKGQYISIDGRPMTSGRGISQDIMKLYKSHLRSASLAKNSPTITDPFLYLRFTCPEGIYDVNVEPLKDDVIFEDRTVVLSLVKTLFQETYGGSYSPQTSISALDGQHTTPDRNAIATLLQTAPIESTSSLPIPAASSAKSFVNTPFSRPQLPHHSPPCVRSTAGRESDPVQQSGGMLPLDAMSPTDTSGRQQPSPETRNGVITRIFPHSNQESIPQRARRAFNLGSSLPSPRSNRDTPISNNTSHSPLFNQATVPVTSPTQLSPTTPVRGQTRQRQNESERAPYSNATIDSWFHSVTQTADFSQATQHVPGEDDELPLSVLAQRRFGNGVRPTSASGLSSHESQSPNNSSASESPKAPTPTQAAPPTRGTNRHQGLPVLEQWSAKVYADHNSYQNPELQKALDFEVRKRAAIQERRTQLRTPGPSANPNSPHRNMYIPAIASLNSELQLQVDLAGRNDMTQGTSVPVFSPHDPRAYLKRFLEAQGTDHVHSSRLKRINSTKLPFEKILTGHDLHNVSIKCPAELPFLSTTFMHTIKEDLYIQTGGQAHAFMNPDGHDIEFWASRLTAMIGIQYKAAQNSDTPELQLDFSHLS</sequence>
<dbReference type="SUPFAM" id="SSF55874">
    <property type="entry name" value="ATPase domain of HSP90 chaperone/DNA topoisomerase II/histidine kinase"/>
    <property type="match status" value="1"/>
</dbReference>
<dbReference type="PANTHER" id="PTHR10073">
    <property type="entry name" value="DNA MISMATCH REPAIR PROTEIN MLH, PMS, MUTL"/>
    <property type="match status" value="1"/>
</dbReference>
<dbReference type="SUPFAM" id="SSF54211">
    <property type="entry name" value="Ribosomal protein S5 domain 2-like"/>
    <property type="match status" value="1"/>
</dbReference>
<feature type="domain" description="DNA mismatch repair protein S5" evidence="4">
    <location>
        <begin position="219"/>
        <end position="360"/>
    </location>
</feature>
<dbReference type="InterPro" id="IPR038973">
    <property type="entry name" value="MutL/Mlh/Pms-like"/>
</dbReference>
<feature type="compositionally biased region" description="Polar residues" evidence="3">
    <location>
        <begin position="493"/>
        <end position="543"/>
    </location>
</feature>
<reference evidence="5 6" key="1">
    <citation type="submission" date="2024-07" db="EMBL/GenBank/DDBJ databases">
        <title>Section-level genome sequencing and comparative genomics of Aspergillus sections Usti and Cavernicolus.</title>
        <authorList>
            <consortium name="Lawrence Berkeley National Laboratory"/>
            <person name="Nybo J.L."/>
            <person name="Vesth T.C."/>
            <person name="Theobald S."/>
            <person name="Frisvad J.C."/>
            <person name="Larsen T.O."/>
            <person name="Kjaerboelling I."/>
            <person name="Rothschild-Mancinelli K."/>
            <person name="Lyhne E.K."/>
            <person name="Kogle M.E."/>
            <person name="Barry K."/>
            <person name="Clum A."/>
            <person name="Na H."/>
            <person name="Ledsgaard L."/>
            <person name="Lin J."/>
            <person name="Lipzen A."/>
            <person name="Kuo A."/>
            <person name="Riley R."/>
            <person name="Mondo S."/>
            <person name="Labutti K."/>
            <person name="Haridas S."/>
            <person name="Pangalinan J."/>
            <person name="Salamov A.A."/>
            <person name="Simmons B.A."/>
            <person name="Magnuson J.K."/>
            <person name="Chen J."/>
            <person name="Drula E."/>
            <person name="Henrissat B."/>
            <person name="Wiebenga A."/>
            <person name="Lubbers R.J."/>
            <person name="Gomes A.C."/>
            <person name="Makela M.R."/>
            <person name="Stajich J."/>
            <person name="Grigoriev I.V."/>
            <person name="Mortensen U.H."/>
            <person name="De Vries R.P."/>
            <person name="Baker S.E."/>
            <person name="Andersen M.R."/>
        </authorList>
    </citation>
    <scope>NUCLEOTIDE SEQUENCE [LARGE SCALE GENOMIC DNA]</scope>
    <source>
        <strain evidence="5 6">CBS 588.65</strain>
    </source>
</reference>
<evidence type="ECO:0000256" key="1">
    <source>
        <dbReference type="ARBA" id="ARBA00006082"/>
    </source>
</evidence>